<keyword evidence="4" id="KW-1185">Reference proteome</keyword>
<comment type="caution">
    <text evidence="3">The sequence shown here is derived from an EMBL/GenBank/DDBJ whole genome shotgun (WGS) entry which is preliminary data.</text>
</comment>
<dbReference type="InterPro" id="IPR000916">
    <property type="entry name" value="Bet_v_I/MLP"/>
</dbReference>
<evidence type="ECO:0000313" key="3">
    <source>
        <dbReference type="EMBL" id="KAF3498551.1"/>
    </source>
</evidence>
<protein>
    <recommendedName>
        <fullName evidence="2">Bet v I/Major latex protein domain-containing protein</fullName>
    </recommendedName>
</protein>
<dbReference type="Proteomes" id="UP000266723">
    <property type="component" value="Unassembled WGS sequence"/>
</dbReference>
<dbReference type="InterPro" id="IPR052006">
    <property type="entry name" value="MLP-like"/>
</dbReference>
<dbReference type="InterPro" id="IPR023393">
    <property type="entry name" value="START-like_dom_sf"/>
</dbReference>
<dbReference type="SMART" id="SM01037">
    <property type="entry name" value="Bet_v_1"/>
    <property type="match status" value="2"/>
</dbReference>
<dbReference type="EMBL" id="QGKV02002055">
    <property type="protein sequence ID" value="KAF3498551.1"/>
    <property type="molecule type" value="Genomic_DNA"/>
</dbReference>
<comment type="similarity">
    <text evidence="1">Belongs to the MLP family.</text>
</comment>
<dbReference type="Gene3D" id="3.30.530.20">
    <property type="match status" value="2"/>
</dbReference>
<dbReference type="PANTHER" id="PTHR31338:SF29">
    <property type="entry name" value="BET V I_MAJOR LATEX PROTEIN DOMAIN-CONTAINING PROTEIN"/>
    <property type="match status" value="1"/>
</dbReference>
<accession>A0ABQ7ALI9</accession>
<evidence type="ECO:0000259" key="2">
    <source>
        <dbReference type="SMART" id="SM01037"/>
    </source>
</evidence>
<dbReference type="CDD" id="cd07816">
    <property type="entry name" value="Bet_v1-like"/>
    <property type="match status" value="1"/>
</dbReference>
<gene>
    <name evidence="3" type="ORF">DY000_02055350</name>
</gene>
<organism evidence="3 4">
    <name type="scientific">Brassica cretica</name>
    <name type="common">Mustard</name>
    <dbReference type="NCBI Taxonomy" id="69181"/>
    <lineage>
        <taxon>Eukaryota</taxon>
        <taxon>Viridiplantae</taxon>
        <taxon>Streptophyta</taxon>
        <taxon>Embryophyta</taxon>
        <taxon>Tracheophyta</taxon>
        <taxon>Spermatophyta</taxon>
        <taxon>Magnoliopsida</taxon>
        <taxon>eudicotyledons</taxon>
        <taxon>Gunneridae</taxon>
        <taxon>Pentapetalae</taxon>
        <taxon>rosids</taxon>
        <taxon>malvids</taxon>
        <taxon>Brassicales</taxon>
        <taxon>Brassicaceae</taxon>
        <taxon>Brassiceae</taxon>
        <taxon>Brassica</taxon>
    </lineage>
</organism>
<sequence>MLKPSLQGEIEADVEIKAPATKFYHMFAARPQDLSKASLKNLQGCRVQEGEMGKVGTLVTWNYVQGRSDERVQELLCTIQVTPKQGGPGGVAKGRFEYQRIDENVDFAPIKYCGAMAGIETLDLEIQVNMPADRFFNSFKNKKGSFTDKTEAVSIYHDDTNYNSSIQIWNLIVDGKMEQIKEKTEVDEENMSVSFLAMEGDVLEQYKSYKITLDVVPRDDGVCIAKWKWEYEKLNVDVPPPTKYIAFVADYTRDLETRLLSES</sequence>
<feature type="domain" description="Bet v I/Major latex protein" evidence="2">
    <location>
        <begin position="117"/>
        <end position="262"/>
    </location>
</feature>
<name>A0ABQ7ALI9_BRACR</name>
<evidence type="ECO:0000313" key="4">
    <source>
        <dbReference type="Proteomes" id="UP000266723"/>
    </source>
</evidence>
<dbReference type="SUPFAM" id="SSF55961">
    <property type="entry name" value="Bet v1-like"/>
    <property type="match status" value="2"/>
</dbReference>
<reference evidence="3 4" key="1">
    <citation type="journal article" date="2020" name="BMC Genomics">
        <title>Intraspecific diversification of the crop wild relative Brassica cretica Lam. using demographic model selection.</title>
        <authorList>
            <person name="Kioukis A."/>
            <person name="Michalopoulou V.A."/>
            <person name="Briers L."/>
            <person name="Pirintsos S."/>
            <person name="Studholme D.J."/>
            <person name="Pavlidis P."/>
            <person name="Sarris P.F."/>
        </authorList>
    </citation>
    <scope>NUCLEOTIDE SEQUENCE [LARGE SCALE GENOMIC DNA]</scope>
    <source>
        <strain evidence="4">cv. PFS-1207/04</strain>
    </source>
</reference>
<proteinExistence type="inferred from homology"/>
<feature type="domain" description="Bet v I/Major latex protein" evidence="2">
    <location>
        <begin position="5"/>
        <end position="115"/>
    </location>
</feature>
<dbReference type="Pfam" id="PF00407">
    <property type="entry name" value="Bet_v_1"/>
    <property type="match status" value="2"/>
</dbReference>
<dbReference type="PANTHER" id="PTHR31338">
    <property type="entry name" value="POLYKETIDE CYCLASE/DEHYDRASE AND LIPID TRANSPORT SUPERFAMILY PROTEIN"/>
    <property type="match status" value="1"/>
</dbReference>
<evidence type="ECO:0000256" key="1">
    <source>
        <dbReference type="ARBA" id="ARBA00038242"/>
    </source>
</evidence>